<evidence type="ECO:0000313" key="2">
    <source>
        <dbReference type="EMBL" id="QQP49406.1"/>
    </source>
</evidence>
<proteinExistence type="predicted"/>
<evidence type="ECO:0000259" key="1">
    <source>
        <dbReference type="Pfam" id="PF14838"/>
    </source>
</evidence>
<dbReference type="GO" id="GO:0034472">
    <property type="term" value="P:snRNA 3'-end processing"/>
    <property type="evidence" value="ECO:0007669"/>
    <property type="project" value="TreeGrafter"/>
</dbReference>
<evidence type="ECO:0000313" key="3">
    <source>
        <dbReference type="Proteomes" id="UP000595437"/>
    </source>
</evidence>
<feature type="domain" description="Integrator complex subunit 5 C-terminal" evidence="1">
    <location>
        <begin position="6"/>
        <end position="262"/>
    </location>
</feature>
<dbReference type="EMBL" id="CP045895">
    <property type="protein sequence ID" value="QQP49406.1"/>
    <property type="molecule type" value="Genomic_DNA"/>
</dbReference>
<dbReference type="Proteomes" id="UP000595437">
    <property type="component" value="Chromosome 6"/>
</dbReference>
<feature type="non-terminal residue" evidence="2">
    <location>
        <position position="1"/>
    </location>
</feature>
<dbReference type="InterPro" id="IPR029444">
    <property type="entry name" value="INTS5_C"/>
</dbReference>
<protein>
    <submittedName>
        <fullName evidence="2">Oocyte maintenance defects</fullName>
    </submittedName>
</protein>
<organism evidence="2 3">
    <name type="scientific">Caligus rogercresseyi</name>
    <name type="common">Sea louse</name>
    <dbReference type="NCBI Taxonomy" id="217165"/>
    <lineage>
        <taxon>Eukaryota</taxon>
        <taxon>Metazoa</taxon>
        <taxon>Ecdysozoa</taxon>
        <taxon>Arthropoda</taxon>
        <taxon>Crustacea</taxon>
        <taxon>Multicrustacea</taxon>
        <taxon>Hexanauplia</taxon>
        <taxon>Copepoda</taxon>
        <taxon>Siphonostomatoida</taxon>
        <taxon>Caligidae</taxon>
        <taxon>Caligus</taxon>
    </lineage>
</organism>
<dbReference type="Pfam" id="PF14838">
    <property type="entry name" value="INTS5_C"/>
    <property type="match status" value="1"/>
</dbReference>
<dbReference type="GO" id="GO:0032039">
    <property type="term" value="C:integrator complex"/>
    <property type="evidence" value="ECO:0007669"/>
    <property type="project" value="InterPro"/>
</dbReference>
<keyword evidence="3" id="KW-1185">Reference proteome</keyword>
<dbReference type="PANTHER" id="PTHR31697:SF2">
    <property type="entry name" value="INTEGRATOR COMPLEX SUBUNIT 5"/>
    <property type="match status" value="1"/>
</dbReference>
<dbReference type="InterPro" id="IPR040316">
    <property type="entry name" value="INTS5"/>
</dbReference>
<gene>
    <name evidence="2" type="ORF">FKW44_010066</name>
</gene>
<sequence length="277" mass="31274">EKFMGKSLLEDNLKFGSTPRVGATTLYHAGVIGTGNKSRLPLKENEFAQDNAHLFVNILFKICQYESREKAKEANKQLALLCVDLISPDVMYNGLPWPDEEFTKVTVERDLEIKRTFDAHPILWPILFGLAESRPALCYCSVLIRALLAIAITHWQSASSTVKKASDTVANALETKRILELMAVGQFLPHPLRSVGDIIGILSPFHVHLILLDIWIFMRENVPSPAAFVVSPSGGFYREFGPYKSIKSHCERLRLIMLKYIPQVATEFIQFFIEPEV</sequence>
<name>A0A7T8K8Q8_CALRO</name>
<dbReference type="AlphaFoldDB" id="A0A7T8K8Q8"/>
<reference evidence="3" key="1">
    <citation type="submission" date="2021-01" db="EMBL/GenBank/DDBJ databases">
        <title>Caligus Genome Assembly.</title>
        <authorList>
            <person name="Gallardo-Escarate C."/>
        </authorList>
    </citation>
    <scope>NUCLEOTIDE SEQUENCE [LARGE SCALE GENOMIC DNA]</scope>
</reference>
<accession>A0A7T8K8Q8</accession>
<dbReference type="PANTHER" id="PTHR31697">
    <property type="entry name" value="INTEGRATOR COMPLEX SUBUNIT 5"/>
    <property type="match status" value="1"/>
</dbReference>
<dbReference type="OrthoDB" id="69088at2759"/>